<organism evidence="2 3">
    <name type="scientific">Phomopsis amygdali</name>
    <name type="common">Fusicoccum amygdali</name>
    <dbReference type="NCBI Taxonomy" id="1214568"/>
    <lineage>
        <taxon>Eukaryota</taxon>
        <taxon>Fungi</taxon>
        <taxon>Dikarya</taxon>
        <taxon>Ascomycota</taxon>
        <taxon>Pezizomycotina</taxon>
        <taxon>Sordariomycetes</taxon>
        <taxon>Sordariomycetidae</taxon>
        <taxon>Diaporthales</taxon>
        <taxon>Diaporthaceae</taxon>
        <taxon>Diaporthe</taxon>
    </lineage>
</organism>
<accession>A0AAD9W0H7</accession>
<feature type="region of interest" description="Disordered" evidence="1">
    <location>
        <begin position="141"/>
        <end position="169"/>
    </location>
</feature>
<feature type="compositionally biased region" description="Basic and acidic residues" evidence="1">
    <location>
        <begin position="394"/>
        <end position="406"/>
    </location>
</feature>
<name>A0AAD9W0H7_PHOAM</name>
<comment type="caution">
    <text evidence="2">The sequence shown here is derived from an EMBL/GenBank/DDBJ whole genome shotgun (WGS) entry which is preliminary data.</text>
</comment>
<keyword evidence="3" id="KW-1185">Reference proteome</keyword>
<feature type="region of interest" description="Disordered" evidence="1">
    <location>
        <begin position="182"/>
        <end position="207"/>
    </location>
</feature>
<feature type="region of interest" description="Disordered" evidence="1">
    <location>
        <begin position="240"/>
        <end position="318"/>
    </location>
</feature>
<evidence type="ECO:0000256" key="1">
    <source>
        <dbReference type="SAM" id="MobiDB-lite"/>
    </source>
</evidence>
<evidence type="ECO:0000313" key="2">
    <source>
        <dbReference type="EMBL" id="KAK2602526.1"/>
    </source>
</evidence>
<reference evidence="2" key="1">
    <citation type="submission" date="2023-06" db="EMBL/GenBank/DDBJ databases">
        <authorList>
            <person name="Noh H."/>
        </authorList>
    </citation>
    <scope>NUCLEOTIDE SEQUENCE</scope>
    <source>
        <strain evidence="2">DUCC20226</strain>
    </source>
</reference>
<evidence type="ECO:0000313" key="3">
    <source>
        <dbReference type="Proteomes" id="UP001265746"/>
    </source>
</evidence>
<feature type="region of interest" description="Disordered" evidence="1">
    <location>
        <begin position="380"/>
        <end position="435"/>
    </location>
</feature>
<dbReference type="AlphaFoldDB" id="A0AAD9W0H7"/>
<dbReference type="Proteomes" id="UP001265746">
    <property type="component" value="Unassembled WGS sequence"/>
</dbReference>
<gene>
    <name evidence="2" type="ORF">N8I77_009049</name>
</gene>
<proteinExistence type="predicted"/>
<feature type="region of interest" description="Disordered" evidence="1">
    <location>
        <begin position="1"/>
        <end position="29"/>
    </location>
</feature>
<feature type="compositionally biased region" description="Basic and acidic residues" evidence="1">
    <location>
        <begin position="273"/>
        <end position="300"/>
    </location>
</feature>
<sequence>MNSPRQQMQRKEADSPASDVNALGHSNDSNKSKIIAIGAAKVFNRIILKSRPSTIKTTGEEVSARFQILHLPDRSPVTMSLSEIPTTNEEYDTAISRMKAQTKLRVEHASVEHKGITASGSKGTQQFPPSKRYVVEGIGQLNPEPLSRKDGTGTLNGSMDVTDERDSSLVSRTVVATSGSTTTLLGRKGAGPLEKPRTGLNTQERKPSVRVYDKVRPNYARRVASDWVPPRPLSERALLSSGMRTRPSPRAPHGSVSTPNTHTVLPALGKIISRKEDGHAKNNSDEKRSDSRPLRQRGVDRTVASSGENNDSNDEPSRLVVLSAKHILASREMESVQSTGDNAAQVLKSNRCYFCQEDCQSGNSLCSKCETRFQPQDDVFGYSESEYEDDTDFEDRPLFSPEKTEHSPATPPVEGKRRHTRYPRPRERSGSWSQFSSVSQLQQLASRSASTSPTPHVALELKLVPPQDIKIRTVSSPTRTNAADGRSALQHIQQAMNSRQSVDPGDQDRDAIRLGKVRSGEIRRVDYPDIIKAKPPTPNWRGGRTYSEEQRLQSRDSFGNWLKYYAEDGKNSERCSAVPATPGTYDRVTSIYDMYASLDDS</sequence>
<protein>
    <submittedName>
        <fullName evidence="2">Uncharacterized protein</fullName>
    </submittedName>
</protein>
<dbReference type="EMBL" id="JAUJFL010000005">
    <property type="protein sequence ID" value="KAK2602526.1"/>
    <property type="molecule type" value="Genomic_DNA"/>
</dbReference>